<dbReference type="InterPro" id="IPR050833">
    <property type="entry name" value="Poly_Biosynth_Transport"/>
</dbReference>
<protein>
    <submittedName>
        <fullName evidence="7">Oligosaccharide flippase family protein</fullName>
    </submittedName>
</protein>
<feature type="transmembrane region" description="Helical" evidence="6">
    <location>
        <begin position="164"/>
        <end position="183"/>
    </location>
</feature>
<feature type="transmembrane region" description="Helical" evidence="6">
    <location>
        <begin position="92"/>
        <end position="114"/>
    </location>
</feature>
<feature type="transmembrane region" description="Helical" evidence="6">
    <location>
        <begin position="189"/>
        <end position="208"/>
    </location>
</feature>
<feature type="transmembrane region" description="Helical" evidence="6">
    <location>
        <begin position="355"/>
        <end position="373"/>
    </location>
</feature>
<evidence type="ECO:0000256" key="6">
    <source>
        <dbReference type="SAM" id="Phobius"/>
    </source>
</evidence>
<evidence type="ECO:0000256" key="1">
    <source>
        <dbReference type="ARBA" id="ARBA00004651"/>
    </source>
</evidence>
<dbReference type="GO" id="GO:0005886">
    <property type="term" value="C:plasma membrane"/>
    <property type="evidence" value="ECO:0007669"/>
    <property type="project" value="UniProtKB-SubCell"/>
</dbReference>
<gene>
    <name evidence="7" type="ORF">PN925_003954</name>
</gene>
<reference evidence="7" key="1">
    <citation type="submission" date="2024-02" db="EMBL/GenBank/DDBJ databases">
        <authorList>
            <consortium name="Clinical and Environmental Microbiology Branch: Whole genome sequencing antimicrobial resistance pathogens in the healthcare setting"/>
        </authorList>
    </citation>
    <scope>NUCLEOTIDE SEQUENCE</scope>
    <source>
        <strain evidence="7">2023KU-00017</strain>
    </source>
</reference>
<evidence type="ECO:0000313" key="7">
    <source>
        <dbReference type="EMBL" id="EMO9458532.1"/>
    </source>
</evidence>
<keyword evidence="3 6" id="KW-0812">Transmembrane</keyword>
<feature type="transmembrane region" description="Helical" evidence="6">
    <location>
        <begin position="21"/>
        <end position="43"/>
    </location>
</feature>
<evidence type="ECO:0000256" key="5">
    <source>
        <dbReference type="ARBA" id="ARBA00023136"/>
    </source>
</evidence>
<dbReference type="PANTHER" id="PTHR30250">
    <property type="entry name" value="PST FAMILY PREDICTED COLANIC ACID TRANSPORTER"/>
    <property type="match status" value="1"/>
</dbReference>
<organism evidence="7">
    <name type="scientific">Morganella morganii</name>
    <name type="common">Proteus morganii</name>
    <dbReference type="NCBI Taxonomy" id="582"/>
    <lineage>
        <taxon>Bacteria</taxon>
        <taxon>Pseudomonadati</taxon>
        <taxon>Pseudomonadota</taxon>
        <taxon>Gammaproteobacteria</taxon>
        <taxon>Enterobacterales</taxon>
        <taxon>Morganellaceae</taxon>
        <taxon>Morganella</taxon>
    </lineage>
</organism>
<accession>A0AAI9MUS1</accession>
<evidence type="ECO:0000256" key="4">
    <source>
        <dbReference type="ARBA" id="ARBA00022989"/>
    </source>
</evidence>
<comment type="caution">
    <text evidence="7">The sequence shown here is derived from an EMBL/GenBank/DDBJ whole genome shotgun (WGS) entry which is preliminary data.</text>
</comment>
<feature type="transmembrane region" description="Helical" evidence="6">
    <location>
        <begin position="312"/>
        <end position="335"/>
    </location>
</feature>
<evidence type="ECO:0000256" key="3">
    <source>
        <dbReference type="ARBA" id="ARBA00022692"/>
    </source>
</evidence>
<dbReference type="PANTHER" id="PTHR30250:SF28">
    <property type="entry name" value="POLYSACCHARIDE BIOSYNTHESIS PROTEIN"/>
    <property type="match status" value="1"/>
</dbReference>
<proteinExistence type="predicted"/>
<feature type="transmembrane region" description="Helical" evidence="6">
    <location>
        <begin position="126"/>
        <end position="144"/>
    </location>
</feature>
<dbReference type="AlphaFoldDB" id="A0AAI9MUS1"/>
<sequence>MFKKKISLKINRKLKNIVSNKFIRNVIIIASGTAGAQIISMLFSPIITRLYGPEVFGILGTFTAVLTVLAPIAALTYPIAIVLPKSDANAKGIVILSIRLAILVSVLIALILLIENDWIANILRLGIIKEFLLFIPMVMFFSAYQEILTQWCIRKKQFKLTARVTIIQAIILNGAKAGLGLIYPISKTLIIITVFGFLINGILLKLGLKKQKISFFDKKINTEKLFQIAQQYSDFPLYRAPQVVLNALSQSLPILMLASFFGPASAGFYSIGRTVLGIPSTLIGKSVGDVFYPRISEAVNNKEKVSNLISKATMLMSAVGIIPFGVVVIFGPYLFDIIFGNDWVVAGEYARWLALWSYFGFLNRPSVAAIAALKLQGFFLIYELISIALRVGSLYMGFSIYNSDIIAIALFSICGVILNISLIIFTLKKSKEYLV</sequence>
<keyword evidence="4 6" id="KW-1133">Transmembrane helix</keyword>
<keyword evidence="5 6" id="KW-0472">Membrane</keyword>
<evidence type="ECO:0000256" key="2">
    <source>
        <dbReference type="ARBA" id="ARBA00022475"/>
    </source>
</evidence>
<dbReference type="Pfam" id="PF13440">
    <property type="entry name" value="Polysacc_synt_3"/>
    <property type="match status" value="1"/>
</dbReference>
<dbReference type="EMBL" id="ABKJEP030000102">
    <property type="protein sequence ID" value="EMO9458532.1"/>
    <property type="molecule type" value="Genomic_DNA"/>
</dbReference>
<feature type="transmembrane region" description="Helical" evidence="6">
    <location>
        <begin position="380"/>
        <end position="400"/>
    </location>
</feature>
<comment type="subcellular location">
    <subcellularLocation>
        <location evidence="1">Cell membrane</location>
        <topology evidence="1">Multi-pass membrane protein</topology>
    </subcellularLocation>
</comment>
<name>A0AAI9MUS1_MORMO</name>
<keyword evidence="2" id="KW-1003">Cell membrane</keyword>
<feature type="transmembrane region" description="Helical" evidence="6">
    <location>
        <begin position="406"/>
        <end position="427"/>
    </location>
</feature>
<feature type="transmembrane region" description="Helical" evidence="6">
    <location>
        <begin position="55"/>
        <end position="80"/>
    </location>
</feature>